<accession>A0A803LHI2</accession>
<proteinExistence type="predicted"/>
<dbReference type="Pfam" id="PF07496">
    <property type="entry name" value="zf-CW"/>
    <property type="match status" value="1"/>
</dbReference>
<name>A0A803LHI2_CHEQI</name>
<evidence type="ECO:0008006" key="18">
    <source>
        <dbReference type="Google" id="ProtNLM"/>
    </source>
</evidence>
<dbReference type="InterPro" id="IPR006560">
    <property type="entry name" value="AWS_dom"/>
</dbReference>
<keyword evidence="17" id="KW-1185">Reference proteome</keyword>
<dbReference type="GO" id="GO:0008270">
    <property type="term" value="F:zinc ion binding"/>
    <property type="evidence" value="ECO:0007669"/>
    <property type="project" value="UniProtKB-KW"/>
</dbReference>
<feature type="compositionally biased region" description="Polar residues" evidence="11">
    <location>
        <begin position="615"/>
        <end position="624"/>
    </location>
</feature>
<dbReference type="InterPro" id="IPR046341">
    <property type="entry name" value="SET_dom_sf"/>
</dbReference>
<dbReference type="Gene3D" id="3.30.40.100">
    <property type="match status" value="1"/>
</dbReference>
<feature type="compositionally biased region" description="Basic residues" evidence="11">
    <location>
        <begin position="630"/>
        <end position="643"/>
    </location>
</feature>
<dbReference type="GO" id="GO:0005634">
    <property type="term" value="C:nucleus"/>
    <property type="evidence" value="ECO:0007669"/>
    <property type="project" value="UniProtKB-SubCell"/>
</dbReference>
<dbReference type="GO" id="GO:0032259">
    <property type="term" value="P:methylation"/>
    <property type="evidence" value="ECO:0007669"/>
    <property type="project" value="UniProtKB-KW"/>
</dbReference>
<feature type="compositionally biased region" description="Basic residues" evidence="11">
    <location>
        <begin position="241"/>
        <end position="266"/>
    </location>
</feature>
<dbReference type="Pfam" id="PF00856">
    <property type="entry name" value="SET"/>
    <property type="match status" value="1"/>
</dbReference>
<sequence length="1754" mass="192761">MEDRHTTFDSPVPADKNSEAFIENAGLECTDGTEELVCDALGERLDELILTPLSVSGLDISLQEPRGEKDTALVSSSEEGLSELDHRDENAGDFFPDTDFEPITVRKCEHDDNDSELGNASDIKCCLNNLCLDGGPCEREINSFLSGFAEEHMSDTKADCVNSTDGGSVEAVYSGTMVNGSSKSLVMPSTFRLKGCDAAPNFTCAVDTFNQGGYTEKDNAGTDGDTCELKSLDTSSLPLRRSSRSKKSVQKVQKAKNATKRTKKASKVSLCRNIDFLAEATRKKRSSLSRSNRSSGWGMSDTLSKYFQQSNEISVNLMIDQRSRKKKAGQKSRLKNKLKMVASSNFSEDRQEVPIRPIRIKVTFGKKEESRKVDGMPPVVFDALPGFQPSNEGKGLNLCPYIDSAGGNVMDSSVPKEMPGLIPCSNSTSNVQFSGSNLEICSESGKCSLANASQLEFEKRDSSVADKFSDPGTSPDSEVIDQALDSIIGPRASCGNACPKSHSFPDSSVKSKSRRYKKDKLCLAGNPVLEYQHSADRDKVPTNGGQLQNSVNDVCFTDNVNGESENPPSNTSGSELAITELLPVVDEGCHRASSLDNGSDINTCPSMNIGIESANSGSSCQLVPSNNKTQKTKNSKGSRAKGKPKNESKNMDVIDHQKELSSLPKSKSKLKSKHKVRDSGILNEAYTIRAEAGTGNHDLVDVGRTYSSNEVLLENACCLDPVPTGAANQTLAPRLAWVCCDECLKWRCIPANLADTIEETDCRWTCKDNQDQAFADCSIPQEKSNAEINAELQISDEEDARGGHLGSKGGGLGQSAALQPSTWMLIKSNLFLHRSRKAQSMDEIMVCHCKPPVDGRLGCGSQCLNRMLNIECVQGTCPCGDLCSNQLFQKQQYAMLSWFRCGKKGYGLQVLENISEGKFLIEYVGEVLDLQSYEARQKDYAAKGHKHFYFMTLNGNEVIDASAKGNLGRFVNHSCDPNCRTEKGEELTFDYNYVRVFGAAAKKCHCGSRKCRGYIGGDPLNTQVIVQGDSDEEFPEPVVIDENGKIDRTLEDMKAKSSYQDAEQVLSEDNLTLKNSEVIVEGQMVNKVDSLIDDVGQSQIVLVKDSVHEVHESTDSSLDLRPENLRNEHISAVENHTSKTAHTGTLTSSPESDLLHVDNAIKKSQYGSIDSNGRVSEVDIECEPPIARPRSRMKISRPSKSVKNRKVSGNSANVGKAPLLAQRSKILSCKPKKLLEGSVNGHLEAVEEKLNELLDADGGICKKKDASKGYLKLLLLTAASGDSGNGGSIQSNRDLSMILDAILKTTSRGVLLDIINKNGLQMLHNMMKLYRSDFQKIPILRKLLKALEFLAKKEILTVDRINEDSVHPGVESLRESILYFTNHKDIQVHQIARNFRDRWIPRKFNRVDRRREFRRGSNSNRYFGTCHHWREQGAMETERISCSDQSGITNNPADARTQEASCSQLTDNQTVVSRPRKRKSRWDQPARSPKNIRTSPKVEVSEGGQPHVIEAKEDSGCSGAQNLPKHSNKGTDDVMQNSDDDAPPGFSYPRDPVVDSPPGFSSSLQCSVPLGLLQERFNPRLPVAYGIPLSIIQQSGTLHCGTVDSWAIAPAMPFQPFPPLPPYPRVRSLMGVQEEAREGYHSHAGDQRDQGIPSTSGASLLNAQNSVATNQNALHHEKGLRNFPGKRHNRQKKWNNQKPRPPWLRNLDGWGFKGNHPSHPRNGSFDINMETVADELNDQHLADVNYSIEYAGNS</sequence>
<dbReference type="InterPro" id="IPR050777">
    <property type="entry name" value="SET2_Histone-Lys_MeTrsfase"/>
</dbReference>
<dbReference type="GO" id="GO:0005694">
    <property type="term" value="C:chromosome"/>
    <property type="evidence" value="ECO:0007669"/>
    <property type="project" value="UniProtKB-SubCell"/>
</dbReference>
<feature type="region of interest" description="Disordered" evidence="11">
    <location>
        <begin position="238"/>
        <end position="266"/>
    </location>
</feature>
<evidence type="ECO:0000256" key="8">
    <source>
        <dbReference type="ARBA" id="ARBA00022771"/>
    </source>
</evidence>
<dbReference type="PANTHER" id="PTHR22884">
    <property type="entry name" value="SET DOMAIN PROTEINS"/>
    <property type="match status" value="1"/>
</dbReference>
<evidence type="ECO:0000256" key="6">
    <source>
        <dbReference type="ARBA" id="ARBA00022691"/>
    </source>
</evidence>
<feature type="domain" description="Post-SET" evidence="13">
    <location>
        <begin position="1000"/>
        <end position="1016"/>
    </location>
</feature>
<dbReference type="SMART" id="SM00317">
    <property type="entry name" value="SET"/>
    <property type="match status" value="1"/>
</dbReference>
<evidence type="ECO:0000256" key="4">
    <source>
        <dbReference type="ARBA" id="ARBA00022603"/>
    </source>
</evidence>
<evidence type="ECO:0000313" key="16">
    <source>
        <dbReference type="EnsemblPlants" id="AUR62013429-RA:cds"/>
    </source>
</evidence>
<keyword evidence="7" id="KW-0479">Metal-binding</keyword>
<feature type="compositionally biased region" description="Basic residues" evidence="11">
    <location>
        <begin position="1684"/>
        <end position="1695"/>
    </location>
</feature>
<dbReference type="SMART" id="SM00508">
    <property type="entry name" value="PostSET"/>
    <property type="match status" value="1"/>
</dbReference>
<evidence type="ECO:0000256" key="5">
    <source>
        <dbReference type="ARBA" id="ARBA00022679"/>
    </source>
</evidence>
<keyword evidence="3" id="KW-0158">Chromosome</keyword>
<protein>
    <recommendedName>
        <fullName evidence="18">Histone-lysine N-methyltransferase ASHH2</fullName>
    </recommendedName>
</protein>
<evidence type="ECO:0000256" key="9">
    <source>
        <dbReference type="ARBA" id="ARBA00022833"/>
    </source>
</evidence>
<dbReference type="PROSITE" id="PS50868">
    <property type="entry name" value="POST_SET"/>
    <property type="match status" value="1"/>
</dbReference>
<evidence type="ECO:0000256" key="10">
    <source>
        <dbReference type="ARBA" id="ARBA00023242"/>
    </source>
</evidence>
<feature type="compositionally biased region" description="Basic and acidic residues" evidence="11">
    <location>
        <begin position="1636"/>
        <end position="1649"/>
    </location>
</feature>
<dbReference type="SUPFAM" id="SSF82199">
    <property type="entry name" value="SET domain"/>
    <property type="match status" value="1"/>
</dbReference>
<dbReference type="Gene3D" id="2.170.270.10">
    <property type="entry name" value="SET domain"/>
    <property type="match status" value="1"/>
</dbReference>
<feature type="region of interest" description="Disordered" evidence="11">
    <location>
        <begin position="615"/>
        <end position="674"/>
    </location>
</feature>
<feature type="domain" description="CW-type" evidence="14">
    <location>
        <begin position="731"/>
        <end position="785"/>
    </location>
</feature>
<evidence type="ECO:0000259" key="15">
    <source>
        <dbReference type="PROSITE" id="PS51215"/>
    </source>
</evidence>
<keyword evidence="5" id="KW-0808">Transferase</keyword>
<reference evidence="16" key="1">
    <citation type="journal article" date="2017" name="Nature">
        <title>The genome of Chenopodium quinoa.</title>
        <authorList>
            <person name="Jarvis D.E."/>
            <person name="Ho Y.S."/>
            <person name="Lightfoot D.J."/>
            <person name="Schmoeckel S.M."/>
            <person name="Li B."/>
            <person name="Borm T.J.A."/>
            <person name="Ohyanagi H."/>
            <person name="Mineta K."/>
            <person name="Michell C.T."/>
            <person name="Saber N."/>
            <person name="Kharbatia N.M."/>
            <person name="Rupper R.R."/>
            <person name="Sharp A.R."/>
            <person name="Dally N."/>
            <person name="Boughton B.A."/>
            <person name="Woo Y.H."/>
            <person name="Gao G."/>
            <person name="Schijlen E.G.W.M."/>
            <person name="Guo X."/>
            <person name="Momin A.A."/>
            <person name="Negrao S."/>
            <person name="Al-Babili S."/>
            <person name="Gehring C."/>
            <person name="Roessner U."/>
            <person name="Jung C."/>
            <person name="Murphy K."/>
            <person name="Arold S.T."/>
            <person name="Gojobori T."/>
            <person name="van der Linden C.G."/>
            <person name="van Loo E.N."/>
            <person name="Jellen E.N."/>
            <person name="Maughan P.J."/>
            <person name="Tester M."/>
        </authorList>
    </citation>
    <scope>NUCLEOTIDE SEQUENCE [LARGE SCALE GENOMIC DNA]</scope>
    <source>
        <strain evidence="16">cv. PI 614886</strain>
    </source>
</reference>
<dbReference type="Proteomes" id="UP000596660">
    <property type="component" value="Unplaced"/>
</dbReference>
<evidence type="ECO:0000256" key="7">
    <source>
        <dbReference type="ARBA" id="ARBA00022723"/>
    </source>
</evidence>
<dbReference type="OMA" id="PCEREIN"/>
<evidence type="ECO:0000259" key="14">
    <source>
        <dbReference type="PROSITE" id="PS51050"/>
    </source>
</evidence>
<evidence type="ECO:0000256" key="1">
    <source>
        <dbReference type="ARBA" id="ARBA00004123"/>
    </source>
</evidence>
<feature type="region of interest" description="Disordered" evidence="11">
    <location>
        <begin position="1636"/>
        <end position="1656"/>
    </location>
</feature>
<keyword evidence="8" id="KW-0863">Zinc-finger</keyword>
<comment type="subcellular location">
    <subcellularLocation>
        <location evidence="2">Chromosome</location>
    </subcellularLocation>
    <subcellularLocation>
        <location evidence="1">Nucleus</location>
    </subcellularLocation>
</comment>
<dbReference type="SMART" id="SM00570">
    <property type="entry name" value="AWS"/>
    <property type="match status" value="1"/>
</dbReference>
<dbReference type="Gramene" id="AUR62013429-RA">
    <property type="protein sequence ID" value="AUR62013429-RA:cds"/>
    <property type="gene ID" value="AUR62013429"/>
</dbReference>
<feature type="domain" description="SET" evidence="12">
    <location>
        <begin position="889"/>
        <end position="1015"/>
    </location>
</feature>
<feature type="region of interest" description="Disordered" evidence="11">
    <location>
        <begin position="1441"/>
        <end position="1548"/>
    </location>
</feature>
<dbReference type="InterPro" id="IPR003616">
    <property type="entry name" value="Post-SET_dom"/>
</dbReference>
<evidence type="ECO:0000256" key="3">
    <source>
        <dbReference type="ARBA" id="ARBA00022454"/>
    </source>
</evidence>
<feature type="domain" description="AWS" evidence="15">
    <location>
        <begin position="842"/>
        <end position="892"/>
    </location>
</feature>
<evidence type="ECO:0000313" key="17">
    <source>
        <dbReference type="Proteomes" id="UP000596660"/>
    </source>
</evidence>
<feature type="compositionally biased region" description="Polar residues" evidence="11">
    <location>
        <begin position="1442"/>
        <end position="1472"/>
    </location>
</feature>
<dbReference type="InterPro" id="IPR011124">
    <property type="entry name" value="Znf_CW"/>
</dbReference>
<keyword evidence="6" id="KW-0949">S-adenosyl-L-methionine</keyword>
<evidence type="ECO:0000256" key="2">
    <source>
        <dbReference type="ARBA" id="ARBA00004286"/>
    </source>
</evidence>
<dbReference type="PROSITE" id="PS51215">
    <property type="entry name" value="AWS"/>
    <property type="match status" value="1"/>
</dbReference>
<evidence type="ECO:0000259" key="12">
    <source>
        <dbReference type="PROSITE" id="PS50280"/>
    </source>
</evidence>
<dbReference type="GO" id="GO:0042054">
    <property type="term" value="F:histone methyltransferase activity"/>
    <property type="evidence" value="ECO:0007669"/>
    <property type="project" value="InterPro"/>
</dbReference>
<feature type="compositionally biased region" description="Basic and acidic residues" evidence="11">
    <location>
        <begin position="644"/>
        <end position="659"/>
    </location>
</feature>
<reference evidence="16" key="2">
    <citation type="submission" date="2021-03" db="UniProtKB">
        <authorList>
            <consortium name="EnsemblPlants"/>
        </authorList>
    </citation>
    <scope>IDENTIFICATION</scope>
</reference>
<organism evidence="16 17">
    <name type="scientific">Chenopodium quinoa</name>
    <name type="common">Quinoa</name>
    <dbReference type="NCBI Taxonomy" id="63459"/>
    <lineage>
        <taxon>Eukaryota</taxon>
        <taxon>Viridiplantae</taxon>
        <taxon>Streptophyta</taxon>
        <taxon>Embryophyta</taxon>
        <taxon>Tracheophyta</taxon>
        <taxon>Spermatophyta</taxon>
        <taxon>Magnoliopsida</taxon>
        <taxon>eudicotyledons</taxon>
        <taxon>Gunneridae</taxon>
        <taxon>Pentapetalae</taxon>
        <taxon>Caryophyllales</taxon>
        <taxon>Chenopodiaceae</taxon>
        <taxon>Chenopodioideae</taxon>
        <taxon>Atripliceae</taxon>
        <taxon>Chenopodium</taxon>
    </lineage>
</organism>
<keyword evidence="9" id="KW-0862">Zinc</keyword>
<dbReference type="Pfam" id="PF17907">
    <property type="entry name" value="AWS"/>
    <property type="match status" value="1"/>
</dbReference>
<feature type="region of interest" description="Disordered" evidence="11">
    <location>
        <begin position="1680"/>
        <end position="1703"/>
    </location>
</feature>
<dbReference type="EnsemblPlants" id="AUR62013429-RA">
    <property type="protein sequence ID" value="AUR62013429-RA:cds"/>
    <property type="gene ID" value="AUR62013429"/>
</dbReference>
<dbReference type="InterPro" id="IPR001214">
    <property type="entry name" value="SET_dom"/>
</dbReference>
<keyword evidence="10" id="KW-0539">Nucleus</keyword>
<evidence type="ECO:0000259" key="13">
    <source>
        <dbReference type="PROSITE" id="PS50868"/>
    </source>
</evidence>
<dbReference type="PROSITE" id="PS50280">
    <property type="entry name" value="SET"/>
    <property type="match status" value="1"/>
</dbReference>
<dbReference type="PROSITE" id="PS51050">
    <property type="entry name" value="ZF_CW"/>
    <property type="match status" value="1"/>
</dbReference>
<keyword evidence="4" id="KW-0489">Methyltransferase</keyword>
<evidence type="ECO:0000256" key="11">
    <source>
        <dbReference type="SAM" id="MobiDB-lite"/>
    </source>
</evidence>